<dbReference type="GO" id="GO:0016020">
    <property type="term" value="C:membrane"/>
    <property type="evidence" value="ECO:0007669"/>
    <property type="project" value="UniProtKB-SubCell"/>
</dbReference>
<dbReference type="EMBL" id="PYKI01001431">
    <property type="protein sequence ID" value="TGD83708.1"/>
    <property type="molecule type" value="Genomic_DNA"/>
</dbReference>
<reference evidence="6 7" key="1">
    <citation type="submission" date="2018-03" db="EMBL/GenBank/DDBJ databases">
        <title>Non-Typhoidal Salmonella genome sequencing and assembly.</title>
        <authorList>
            <person name="Matchawe C."/>
        </authorList>
    </citation>
    <scope>NUCLEOTIDE SEQUENCE [LARGE SCALE GENOMIC DNA]</scope>
    <source>
        <strain evidence="6 7">22sa</strain>
    </source>
</reference>
<evidence type="ECO:0000256" key="4">
    <source>
        <dbReference type="ARBA" id="ARBA00023136"/>
    </source>
</evidence>
<evidence type="ECO:0000256" key="3">
    <source>
        <dbReference type="ARBA" id="ARBA00022989"/>
    </source>
</evidence>
<organism evidence="6 7">
    <name type="scientific">Salmonella enterica subsp. enterica serovar Poona</name>
    <dbReference type="NCBI Taxonomy" id="436295"/>
    <lineage>
        <taxon>Bacteria</taxon>
        <taxon>Pseudomonadati</taxon>
        <taxon>Pseudomonadota</taxon>
        <taxon>Gammaproteobacteria</taxon>
        <taxon>Enterobacterales</taxon>
        <taxon>Enterobacteriaceae</taxon>
        <taxon>Salmonella</taxon>
    </lineage>
</organism>
<evidence type="ECO:0000313" key="6">
    <source>
        <dbReference type="EMBL" id="TGD83708.1"/>
    </source>
</evidence>
<keyword evidence="7" id="KW-1185">Reference proteome</keyword>
<sequence length="55" mass="6348">PVPDLRIIARDIYSATYQPVTAFGIAAVLYLLISYVLISLFRRAERRWLQHVSSK</sequence>
<keyword evidence="3 5" id="KW-1133">Transmembrane helix</keyword>
<name>A0A4Z0MVH8_SALET</name>
<dbReference type="InterPro" id="IPR035906">
    <property type="entry name" value="MetI-like_sf"/>
</dbReference>
<protein>
    <submittedName>
        <fullName evidence="6">Amino acid ABC transporter permease</fullName>
    </submittedName>
</protein>
<evidence type="ECO:0000256" key="1">
    <source>
        <dbReference type="ARBA" id="ARBA00004141"/>
    </source>
</evidence>
<dbReference type="Proteomes" id="UP000298196">
    <property type="component" value="Unassembled WGS sequence"/>
</dbReference>
<evidence type="ECO:0000256" key="5">
    <source>
        <dbReference type="SAM" id="Phobius"/>
    </source>
</evidence>
<proteinExistence type="predicted"/>
<comment type="caution">
    <text evidence="6">The sequence shown here is derived from an EMBL/GenBank/DDBJ whole genome shotgun (WGS) entry which is preliminary data.</text>
</comment>
<comment type="subcellular location">
    <subcellularLocation>
        <location evidence="1">Membrane</location>
        <topology evidence="1">Multi-pass membrane protein</topology>
    </subcellularLocation>
</comment>
<accession>A0A4Z0MVH8</accession>
<feature type="non-terminal residue" evidence="6">
    <location>
        <position position="1"/>
    </location>
</feature>
<dbReference type="AlphaFoldDB" id="A0A4Z0MVH8"/>
<keyword evidence="2 5" id="KW-0812">Transmembrane</keyword>
<dbReference type="Gene3D" id="1.10.3720.10">
    <property type="entry name" value="MetI-like"/>
    <property type="match status" value="1"/>
</dbReference>
<evidence type="ECO:0000313" key="7">
    <source>
        <dbReference type="Proteomes" id="UP000298196"/>
    </source>
</evidence>
<evidence type="ECO:0000256" key="2">
    <source>
        <dbReference type="ARBA" id="ARBA00022692"/>
    </source>
</evidence>
<keyword evidence="4 5" id="KW-0472">Membrane</keyword>
<feature type="transmembrane region" description="Helical" evidence="5">
    <location>
        <begin position="20"/>
        <end position="41"/>
    </location>
</feature>
<gene>
    <name evidence="6" type="ORF">C9F07_13555</name>
</gene>